<sequence length="69" mass="8024">MAFFLFVCALYKLTYQSQVSRPVKRTEKGEVYPVLWLPPHLRLLTDPTTRFTDPHSDTNAVLLPTLQFD</sequence>
<dbReference type="InParanoid" id="A0A0C3GCN0"/>
<dbReference type="HOGENOM" id="CLU_2776793_0_0_1"/>
<evidence type="ECO:0000313" key="3">
    <source>
        <dbReference type="Proteomes" id="UP000054166"/>
    </source>
</evidence>
<reference evidence="3" key="2">
    <citation type="submission" date="2015-01" db="EMBL/GenBank/DDBJ databases">
        <title>Evolutionary Origins and Diversification of the Mycorrhizal Mutualists.</title>
        <authorList>
            <consortium name="DOE Joint Genome Institute"/>
            <consortium name="Mycorrhizal Genomics Consortium"/>
            <person name="Kohler A."/>
            <person name="Kuo A."/>
            <person name="Nagy L.G."/>
            <person name="Floudas D."/>
            <person name="Copeland A."/>
            <person name="Barry K.W."/>
            <person name="Cichocki N."/>
            <person name="Veneault-Fourrey C."/>
            <person name="LaButti K."/>
            <person name="Lindquist E.A."/>
            <person name="Lipzen A."/>
            <person name="Lundell T."/>
            <person name="Morin E."/>
            <person name="Murat C."/>
            <person name="Riley R."/>
            <person name="Ohm R."/>
            <person name="Sun H."/>
            <person name="Tunlid A."/>
            <person name="Henrissat B."/>
            <person name="Grigoriev I.V."/>
            <person name="Hibbett D.S."/>
            <person name="Martin F."/>
        </authorList>
    </citation>
    <scope>NUCLEOTIDE SEQUENCE [LARGE SCALE GENOMIC DNA]</scope>
    <source>
        <strain evidence="3">F 1598</strain>
    </source>
</reference>
<dbReference type="AlphaFoldDB" id="A0A0C3GCN0"/>
<dbReference type="Proteomes" id="UP000054166">
    <property type="component" value="Unassembled WGS sequence"/>
</dbReference>
<accession>A0A0C3GCN0</accession>
<dbReference type="EMBL" id="KN832977">
    <property type="protein sequence ID" value="KIM88401.1"/>
    <property type="molecule type" value="Genomic_DNA"/>
</dbReference>
<proteinExistence type="predicted"/>
<evidence type="ECO:0000313" key="2">
    <source>
        <dbReference type="EMBL" id="KIM88401.1"/>
    </source>
</evidence>
<protein>
    <recommendedName>
        <fullName evidence="4">Secreted protein</fullName>
    </recommendedName>
</protein>
<evidence type="ECO:0000256" key="1">
    <source>
        <dbReference type="SAM" id="SignalP"/>
    </source>
</evidence>
<keyword evidence="3" id="KW-1185">Reference proteome</keyword>
<organism evidence="2 3">
    <name type="scientific">Piloderma croceum (strain F 1598)</name>
    <dbReference type="NCBI Taxonomy" id="765440"/>
    <lineage>
        <taxon>Eukaryota</taxon>
        <taxon>Fungi</taxon>
        <taxon>Dikarya</taxon>
        <taxon>Basidiomycota</taxon>
        <taxon>Agaricomycotina</taxon>
        <taxon>Agaricomycetes</taxon>
        <taxon>Agaricomycetidae</taxon>
        <taxon>Atheliales</taxon>
        <taxon>Atheliaceae</taxon>
        <taxon>Piloderma</taxon>
    </lineage>
</organism>
<evidence type="ECO:0008006" key="4">
    <source>
        <dbReference type="Google" id="ProtNLM"/>
    </source>
</evidence>
<name>A0A0C3GCN0_PILCF</name>
<reference evidence="2 3" key="1">
    <citation type="submission" date="2014-04" db="EMBL/GenBank/DDBJ databases">
        <authorList>
            <consortium name="DOE Joint Genome Institute"/>
            <person name="Kuo A."/>
            <person name="Tarkka M."/>
            <person name="Buscot F."/>
            <person name="Kohler A."/>
            <person name="Nagy L.G."/>
            <person name="Floudas D."/>
            <person name="Copeland A."/>
            <person name="Barry K.W."/>
            <person name="Cichocki N."/>
            <person name="Veneault-Fourrey C."/>
            <person name="LaButti K."/>
            <person name="Lindquist E.A."/>
            <person name="Lipzen A."/>
            <person name="Lundell T."/>
            <person name="Morin E."/>
            <person name="Murat C."/>
            <person name="Sun H."/>
            <person name="Tunlid A."/>
            <person name="Henrissat B."/>
            <person name="Grigoriev I.V."/>
            <person name="Hibbett D.S."/>
            <person name="Martin F."/>
            <person name="Nordberg H.P."/>
            <person name="Cantor M.N."/>
            <person name="Hua S.X."/>
        </authorList>
    </citation>
    <scope>NUCLEOTIDE SEQUENCE [LARGE SCALE GENOMIC DNA]</scope>
    <source>
        <strain evidence="2 3">F 1598</strain>
    </source>
</reference>
<feature type="chain" id="PRO_5002164755" description="Secreted protein" evidence="1">
    <location>
        <begin position="17"/>
        <end position="69"/>
    </location>
</feature>
<feature type="signal peptide" evidence="1">
    <location>
        <begin position="1"/>
        <end position="16"/>
    </location>
</feature>
<keyword evidence="1" id="KW-0732">Signal</keyword>
<gene>
    <name evidence="2" type="ORF">PILCRDRAFT_814300</name>
</gene>